<proteinExistence type="predicted"/>
<organism evidence="2 3">
    <name type="scientific">Actinoplanes sichuanensis</name>
    <dbReference type="NCBI Taxonomy" id="512349"/>
    <lineage>
        <taxon>Bacteria</taxon>
        <taxon>Bacillati</taxon>
        <taxon>Actinomycetota</taxon>
        <taxon>Actinomycetes</taxon>
        <taxon>Micromonosporales</taxon>
        <taxon>Micromonosporaceae</taxon>
        <taxon>Actinoplanes</taxon>
    </lineage>
</organism>
<dbReference type="Proteomes" id="UP001597183">
    <property type="component" value="Unassembled WGS sequence"/>
</dbReference>
<evidence type="ECO:0000313" key="3">
    <source>
        <dbReference type="Proteomes" id="UP001597183"/>
    </source>
</evidence>
<dbReference type="EMBL" id="JBHTMK010000052">
    <property type="protein sequence ID" value="MFD1371619.1"/>
    <property type="molecule type" value="Genomic_DNA"/>
</dbReference>
<name>A0ABW4AL67_9ACTN</name>
<reference evidence="3" key="1">
    <citation type="journal article" date="2019" name="Int. J. Syst. Evol. Microbiol.">
        <title>The Global Catalogue of Microorganisms (GCM) 10K type strain sequencing project: providing services to taxonomists for standard genome sequencing and annotation.</title>
        <authorList>
            <consortium name="The Broad Institute Genomics Platform"/>
            <consortium name="The Broad Institute Genome Sequencing Center for Infectious Disease"/>
            <person name="Wu L."/>
            <person name="Ma J."/>
        </authorList>
    </citation>
    <scope>NUCLEOTIDE SEQUENCE [LARGE SCALE GENOMIC DNA]</scope>
    <source>
        <strain evidence="3">CCM 7526</strain>
    </source>
</reference>
<keyword evidence="3" id="KW-1185">Reference proteome</keyword>
<dbReference type="RefSeq" id="WP_317791238.1">
    <property type="nucleotide sequence ID" value="NZ_AP028461.1"/>
</dbReference>
<evidence type="ECO:0000256" key="1">
    <source>
        <dbReference type="SAM" id="MobiDB-lite"/>
    </source>
</evidence>
<sequence>MPAGVFLGFGRESALGARSVGTSRPAARSGLFGHDDGARATVLAGLRATTGTLDHTGGAVGHRTGPAGNNRGAGTLTTGDDRWDDRRAADRPAVAGADATRGGNVRGPGETARLGLVGVGTLVRVTTTAFLTPGEALASGAARRAAAGDVLGAALTRGRHESM</sequence>
<feature type="region of interest" description="Disordered" evidence="1">
    <location>
        <begin position="54"/>
        <end position="108"/>
    </location>
</feature>
<accession>A0ABW4AL67</accession>
<comment type="caution">
    <text evidence="2">The sequence shown here is derived from an EMBL/GenBank/DDBJ whole genome shotgun (WGS) entry which is preliminary data.</text>
</comment>
<protein>
    <submittedName>
        <fullName evidence="2">Uncharacterized protein</fullName>
    </submittedName>
</protein>
<feature type="compositionally biased region" description="Basic and acidic residues" evidence="1">
    <location>
        <begin position="79"/>
        <end position="90"/>
    </location>
</feature>
<evidence type="ECO:0000313" key="2">
    <source>
        <dbReference type="EMBL" id="MFD1371619.1"/>
    </source>
</evidence>
<gene>
    <name evidence="2" type="ORF">ACFQ5G_40335</name>
</gene>